<dbReference type="PANTHER" id="PTHR10915">
    <property type="entry name" value="SYNDECAN"/>
    <property type="match status" value="1"/>
</dbReference>
<accession>Q3C1X5</accession>
<keyword evidence="4" id="KW-0654">Proteoglycan</keyword>
<evidence type="ECO:0000256" key="10">
    <source>
        <dbReference type="SAM" id="Phobius"/>
    </source>
</evidence>
<evidence type="ECO:0000256" key="4">
    <source>
        <dbReference type="ARBA" id="ARBA00022974"/>
    </source>
</evidence>
<feature type="domain" description="Syndecan/Neurexin" evidence="12">
    <location>
        <begin position="271"/>
        <end position="308"/>
    </location>
</feature>
<proteinExistence type="evidence at transcript level"/>
<evidence type="ECO:0000313" key="13">
    <source>
        <dbReference type="EMBL" id="BAE46797.1"/>
    </source>
</evidence>
<dbReference type="EMBL" id="AB222846">
    <property type="protein sequence ID" value="BAE46797.1"/>
    <property type="molecule type" value="mRNA"/>
</dbReference>
<feature type="chain" id="PRO_5004224904" evidence="11">
    <location>
        <begin position="32"/>
        <end position="322"/>
    </location>
</feature>
<name>Q3C1X5_ACRTE</name>
<evidence type="ECO:0000256" key="6">
    <source>
        <dbReference type="ARBA" id="ARBA00023136"/>
    </source>
</evidence>
<feature type="signal peptide" evidence="11">
    <location>
        <begin position="1"/>
        <end position="31"/>
    </location>
</feature>
<protein>
    <submittedName>
        <fullName evidence="13">Uncharacterized protein AtSym-02</fullName>
    </submittedName>
</protein>
<feature type="region of interest" description="Disordered" evidence="9">
    <location>
        <begin position="97"/>
        <end position="138"/>
    </location>
</feature>
<comment type="subcellular location">
    <subcellularLocation>
        <location evidence="1">Membrane</location>
        <topology evidence="1">Single-pass type I membrane protein</topology>
    </subcellularLocation>
</comment>
<dbReference type="AlphaFoldDB" id="Q3C1X5"/>
<evidence type="ECO:0000256" key="3">
    <source>
        <dbReference type="ARBA" id="ARBA00022692"/>
    </source>
</evidence>
<keyword evidence="6 10" id="KW-0472">Membrane</keyword>
<evidence type="ECO:0000256" key="8">
    <source>
        <dbReference type="ARBA" id="ARBA00023207"/>
    </source>
</evidence>
<evidence type="ECO:0000256" key="2">
    <source>
        <dbReference type="ARBA" id="ARBA00005343"/>
    </source>
</evidence>
<keyword evidence="8" id="KW-0357">Heparan sulfate</keyword>
<keyword evidence="11" id="KW-0732">Signal</keyword>
<evidence type="ECO:0000256" key="1">
    <source>
        <dbReference type="ARBA" id="ARBA00004479"/>
    </source>
</evidence>
<keyword evidence="5 10" id="KW-1133">Transmembrane helix</keyword>
<reference evidence="13" key="1">
    <citation type="journal article" date="2005" name="Biochem. Biophys. Res. Commun.">
        <title>Identification of symbiotically expressed coral mRNAs using a model infection system.</title>
        <authorList>
            <person name="Yuyama I."/>
            <person name="Hayakawa H."/>
            <person name="Endo H."/>
            <person name="Iwao K."/>
            <person name="Takeyama H."/>
            <person name="Maruyama T."/>
            <person name="Watanabe T."/>
        </authorList>
    </citation>
    <scope>NUCLEOTIDE SEQUENCE</scope>
    <source>
        <tissue evidence="13">Whole polyps</tissue>
    </source>
</reference>
<gene>
    <name evidence="13" type="primary">AtSym-02</name>
</gene>
<comment type="similarity">
    <text evidence="2">Belongs to the syndecan proteoglycan family.</text>
</comment>
<dbReference type="GO" id="GO:0016020">
    <property type="term" value="C:membrane"/>
    <property type="evidence" value="ECO:0007669"/>
    <property type="project" value="UniProtKB-SubCell"/>
</dbReference>
<feature type="transmembrane region" description="Helical" evidence="10">
    <location>
        <begin position="263"/>
        <end position="290"/>
    </location>
</feature>
<evidence type="ECO:0000259" key="12">
    <source>
        <dbReference type="Pfam" id="PF01034"/>
    </source>
</evidence>
<keyword evidence="7" id="KW-0325">Glycoprotein</keyword>
<dbReference type="PANTHER" id="PTHR10915:SF1">
    <property type="entry name" value="SYNDECAN"/>
    <property type="match status" value="1"/>
</dbReference>
<evidence type="ECO:0000256" key="5">
    <source>
        <dbReference type="ARBA" id="ARBA00022989"/>
    </source>
</evidence>
<dbReference type="GO" id="GO:0009986">
    <property type="term" value="C:cell surface"/>
    <property type="evidence" value="ECO:0007669"/>
    <property type="project" value="TreeGrafter"/>
</dbReference>
<sequence length="322" mass="35198">MPAITLRAFQFVMYSLLIYGFSLDKFTKIAAEDPYATNVNTVGRSKRNVMILGESAVHIYREHVERGWKRRSRNRRAEAYFTFDHEDDFKEEKSNGYLSHMMQGDGPAVSSPTGQNVGKNEVNSSSTNTALQVSTTSSAKNNTIVKSTASKTNSNENGTAVSSFTTSVGISASATPPLWTSPSTVSAQKATDIKASSSTLSETIYLLTETSIITHDISTQTSTYVFSSAIVGADSTFDPSVNPTTKAKNNVEHQQDPKEKKTLFAFVTIEILVALLAGAACTVILLVFLVHRLKKRNEGSYELRETLMMKSGATAEEKEVFV</sequence>
<dbReference type="GO" id="GO:0016477">
    <property type="term" value="P:cell migration"/>
    <property type="evidence" value="ECO:0007669"/>
    <property type="project" value="TreeGrafter"/>
</dbReference>
<dbReference type="InterPro" id="IPR027789">
    <property type="entry name" value="Syndecan/Neurexin_dom"/>
</dbReference>
<evidence type="ECO:0000256" key="11">
    <source>
        <dbReference type="SAM" id="SignalP"/>
    </source>
</evidence>
<organism evidence="13">
    <name type="scientific">Acropora tenuis</name>
    <name type="common">Purple tipped acropora</name>
    <dbReference type="NCBI Taxonomy" id="70783"/>
    <lineage>
        <taxon>Eukaryota</taxon>
        <taxon>Metazoa</taxon>
        <taxon>Cnidaria</taxon>
        <taxon>Anthozoa</taxon>
        <taxon>Hexacorallia</taxon>
        <taxon>Scleractinia</taxon>
        <taxon>Astrocoeniina</taxon>
        <taxon>Acroporidae</taxon>
        <taxon>Acropora</taxon>
    </lineage>
</organism>
<dbReference type="Pfam" id="PF01034">
    <property type="entry name" value="Syndecan"/>
    <property type="match status" value="1"/>
</dbReference>
<keyword evidence="3 10" id="KW-0812">Transmembrane</keyword>
<evidence type="ECO:0000256" key="9">
    <source>
        <dbReference type="SAM" id="MobiDB-lite"/>
    </source>
</evidence>
<feature type="compositionally biased region" description="Polar residues" evidence="9">
    <location>
        <begin position="110"/>
        <end position="138"/>
    </location>
</feature>
<dbReference type="InterPro" id="IPR001050">
    <property type="entry name" value="Syndecan"/>
</dbReference>
<evidence type="ECO:0000256" key="7">
    <source>
        <dbReference type="ARBA" id="ARBA00023180"/>
    </source>
</evidence>